<dbReference type="EMBL" id="BARU01006253">
    <property type="protein sequence ID" value="GAH46361.1"/>
    <property type="molecule type" value="Genomic_DNA"/>
</dbReference>
<sequence length="48" mass="5592">MDIRVYPNPNTGIFYLTGRFPEKESLTVSVINMQGQVVFEKQFYITGY</sequence>
<organism evidence="2">
    <name type="scientific">marine sediment metagenome</name>
    <dbReference type="NCBI Taxonomy" id="412755"/>
    <lineage>
        <taxon>unclassified sequences</taxon>
        <taxon>metagenomes</taxon>
        <taxon>ecological metagenomes</taxon>
    </lineage>
</organism>
<name>X1FKZ7_9ZZZZ</name>
<gene>
    <name evidence="2" type="ORF">S03H2_12285</name>
</gene>
<feature type="domain" description="Secretion system C-terminal sorting" evidence="1">
    <location>
        <begin position="5"/>
        <end position="41"/>
    </location>
</feature>
<comment type="caution">
    <text evidence="2">The sequence shown here is derived from an EMBL/GenBank/DDBJ whole genome shotgun (WGS) entry which is preliminary data.</text>
</comment>
<dbReference type="Pfam" id="PF18962">
    <property type="entry name" value="Por_Secre_tail"/>
    <property type="match status" value="1"/>
</dbReference>
<proteinExistence type="predicted"/>
<dbReference type="AlphaFoldDB" id="X1FKZ7"/>
<evidence type="ECO:0000313" key="2">
    <source>
        <dbReference type="EMBL" id="GAH46361.1"/>
    </source>
</evidence>
<evidence type="ECO:0000259" key="1">
    <source>
        <dbReference type="Pfam" id="PF18962"/>
    </source>
</evidence>
<reference evidence="2" key="1">
    <citation type="journal article" date="2014" name="Front. Microbiol.">
        <title>High frequency of phylogenetically diverse reductive dehalogenase-homologous genes in deep subseafloor sedimentary metagenomes.</title>
        <authorList>
            <person name="Kawai M."/>
            <person name="Futagami T."/>
            <person name="Toyoda A."/>
            <person name="Takaki Y."/>
            <person name="Nishi S."/>
            <person name="Hori S."/>
            <person name="Arai W."/>
            <person name="Tsubouchi T."/>
            <person name="Morono Y."/>
            <person name="Uchiyama I."/>
            <person name="Ito T."/>
            <person name="Fujiyama A."/>
            <person name="Inagaki F."/>
            <person name="Takami H."/>
        </authorList>
    </citation>
    <scope>NUCLEOTIDE SEQUENCE</scope>
    <source>
        <strain evidence="2">Expedition CK06-06</strain>
    </source>
</reference>
<feature type="non-terminal residue" evidence="2">
    <location>
        <position position="48"/>
    </location>
</feature>
<dbReference type="NCBIfam" id="TIGR04183">
    <property type="entry name" value="Por_Secre_tail"/>
    <property type="match status" value="1"/>
</dbReference>
<protein>
    <recommendedName>
        <fullName evidence="1">Secretion system C-terminal sorting domain-containing protein</fullName>
    </recommendedName>
</protein>
<dbReference type="InterPro" id="IPR026444">
    <property type="entry name" value="Secre_tail"/>
</dbReference>
<accession>X1FKZ7</accession>